<dbReference type="SUPFAM" id="SSF81321">
    <property type="entry name" value="Family A G protein-coupled receptor-like"/>
    <property type="match status" value="1"/>
</dbReference>
<feature type="transmembrane region" description="Helical" evidence="13">
    <location>
        <begin position="101"/>
        <end position="119"/>
    </location>
</feature>
<dbReference type="PANTHER" id="PTHR45695:SF9">
    <property type="entry name" value="LEUCOKININ RECEPTOR"/>
    <property type="match status" value="1"/>
</dbReference>
<feature type="region of interest" description="Disordered" evidence="12">
    <location>
        <begin position="324"/>
        <end position="370"/>
    </location>
</feature>
<feature type="compositionally biased region" description="Polar residues" evidence="12">
    <location>
        <begin position="361"/>
        <end position="370"/>
    </location>
</feature>
<sequence>MANETLHVINNRSTSVRPKADGDPFLVPQLVIFAVIITVTVVGNFFICWIELKRKPRKSSGYFIINLAISDLAVGLVSIPLDIVEQLSNGWPFLDFMCKVVYPLQTVLMAVSVTTLLCMSIERYRAVVTPFKSKLSGRFIVKVIISVWATSILLVTPYTLVLTMKDGNCIEDWPSQDHVKIYTASVFAVLYLLPLTLISICYTKIGVYLHKEVKRWKSMIKSIRRMRKMSNVRHTQNIKIIKAFVAAVLAFAICQLPTHVIWLWHDFGTGRSWKHLYDVLPFCHILTYLNSAIDPFIFGSLNARVLRKKFTSMFSCFKGRKWQRQNRGSGSRKVMFPQKPNTRRKGSGTRRNCLGPRCKRSTSNTMESYV</sequence>
<keyword evidence="7 11" id="KW-0675">Receptor</keyword>
<name>A0A9W9YGN0_9CNID</name>
<evidence type="ECO:0000256" key="6">
    <source>
        <dbReference type="ARBA" id="ARBA00023157"/>
    </source>
</evidence>
<feature type="transmembrane region" description="Helical" evidence="13">
    <location>
        <begin position="243"/>
        <end position="265"/>
    </location>
</feature>
<dbReference type="PANTHER" id="PTHR45695">
    <property type="entry name" value="LEUCOKININ RECEPTOR-RELATED"/>
    <property type="match status" value="1"/>
</dbReference>
<proteinExistence type="inferred from homology"/>
<keyword evidence="16" id="KW-1185">Reference proteome</keyword>
<evidence type="ECO:0000313" key="15">
    <source>
        <dbReference type="EMBL" id="KAJ7337914.1"/>
    </source>
</evidence>
<gene>
    <name evidence="15" type="ORF">OS493_008073</name>
</gene>
<keyword evidence="4 11" id="KW-0297">G-protein coupled receptor</keyword>
<comment type="subcellular location">
    <subcellularLocation>
        <location evidence="1">Membrane</location>
        <topology evidence="1">Multi-pass membrane protein</topology>
    </subcellularLocation>
</comment>
<comment type="similarity">
    <text evidence="11">Belongs to the G-protein coupled receptor 1 family.</text>
</comment>
<keyword evidence="2 11" id="KW-0812">Transmembrane</keyword>
<feature type="domain" description="G-protein coupled receptors family 1 profile" evidence="14">
    <location>
        <begin position="43"/>
        <end position="298"/>
    </location>
</feature>
<evidence type="ECO:0000313" key="16">
    <source>
        <dbReference type="Proteomes" id="UP001163046"/>
    </source>
</evidence>
<dbReference type="PROSITE" id="PS50262">
    <property type="entry name" value="G_PROTEIN_RECEP_F1_2"/>
    <property type="match status" value="1"/>
</dbReference>
<comment type="caution">
    <text evidence="15">The sequence shown here is derived from an EMBL/GenBank/DDBJ whole genome shotgun (WGS) entry which is preliminary data.</text>
</comment>
<evidence type="ECO:0000256" key="1">
    <source>
        <dbReference type="ARBA" id="ARBA00004141"/>
    </source>
</evidence>
<dbReference type="OrthoDB" id="10053194at2759"/>
<organism evidence="15 16">
    <name type="scientific">Desmophyllum pertusum</name>
    <dbReference type="NCBI Taxonomy" id="174260"/>
    <lineage>
        <taxon>Eukaryota</taxon>
        <taxon>Metazoa</taxon>
        <taxon>Cnidaria</taxon>
        <taxon>Anthozoa</taxon>
        <taxon>Hexacorallia</taxon>
        <taxon>Scleractinia</taxon>
        <taxon>Caryophylliina</taxon>
        <taxon>Caryophylliidae</taxon>
        <taxon>Desmophyllum</taxon>
    </lineage>
</organism>
<dbReference type="InterPro" id="IPR017452">
    <property type="entry name" value="GPCR_Rhodpsn_7TM"/>
</dbReference>
<evidence type="ECO:0000259" key="14">
    <source>
        <dbReference type="PROSITE" id="PS50262"/>
    </source>
</evidence>
<evidence type="ECO:0000256" key="8">
    <source>
        <dbReference type="ARBA" id="ARBA00023180"/>
    </source>
</evidence>
<evidence type="ECO:0000256" key="7">
    <source>
        <dbReference type="ARBA" id="ARBA00023170"/>
    </source>
</evidence>
<feature type="transmembrane region" description="Helical" evidence="13">
    <location>
        <begin position="181"/>
        <end position="209"/>
    </location>
</feature>
<keyword evidence="5 13" id="KW-0472">Membrane</keyword>
<dbReference type="InterPro" id="IPR005395">
    <property type="entry name" value="NPFF_rcpt"/>
</dbReference>
<dbReference type="PRINTS" id="PR01570">
    <property type="entry name" value="NPFFRECEPTOR"/>
</dbReference>
<keyword evidence="6" id="KW-1015">Disulfide bond</keyword>
<dbReference type="EMBL" id="MU827780">
    <property type="protein sequence ID" value="KAJ7337914.1"/>
    <property type="molecule type" value="Genomic_DNA"/>
</dbReference>
<dbReference type="GO" id="GO:0005886">
    <property type="term" value="C:plasma membrane"/>
    <property type="evidence" value="ECO:0007669"/>
    <property type="project" value="TreeGrafter"/>
</dbReference>
<dbReference type="InterPro" id="IPR000276">
    <property type="entry name" value="GPCR_Rhodpsn"/>
</dbReference>
<dbReference type="GO" id="GO:0008188">
    <property type="term" value="F:neuropeptide receptor activity"/>
    <property type="evidence" value="ECO:0007669"/>
    <property type="project" value="InterPro"/>
</dbReference>
<dbReference type="CDD" id="cd00637">
    <property type="entry name" value="7tm_classA_rhodopsin-like"/>
    <property type="match status" value="1"/>
</dbReference>
<feature type="transmembrane region" description="Helical" evidence="13">
    <location>
        <begin position="30"/>
        <end position="50"/>
    </location>
</feature>
<evidence type="ECO:0000256" key="3">
    <source>
        <dbReference type="ARBA" id="ARBA00022989"/>
    </source>
</evidence>
<keyword evidence="3 13" id="KW-1133">Transmembrane helix</keyword>
<reference evidence="15" key="1">
    <citation type="submission" date="2023-01" db="EMBL/GenBank/DDBJ databases">
        <title>Genome assembly of the deep-sea coral Lophelia pertusa.</title>
        <authorList>
            <person name="Herrera S."/>
            <person name="Cordes E."/>
        </authorList>
    </citation>
    <scope>NUCLEOTIDE SEQUENCE</scope>
    <source>
        <strain evidence="15">USNM1676648</strain>
        <tissue evidence="15">Polyp</tissue>
    </source>
</reference>
<dbReference type="Proteomes" id="UP001163046">
    <property type="component" value="Unassembled WGS sequence"/>
</dbReference>
<dbReference type="PROSITE" id="PS00237">
    <property type="entry name" value="G_PROTEIN_RECEP_F1_1"/>
    <property type="match status" value="1"/>
</dbReference>
<dbReference type="Pfam" id="PF00001">
    <property type="entry name" value="7tm_1"/>
    <property type="match status" value="1"/>
</dbReference>
<evidence type="ECO:0000256" key="12">
    <source>
        <dbReference type="SAM" id="MobiDB-lite"/>
    </source>
</evidence>
<evidence type="ECO:0000256" key="5">
    <source>
        <dbReference type="ARBA" id="ARBA00023136"/>
    </source>
</evidence>
<dbReference type="PRINTS" id="PR00237">
    <property type="entry name" value="GPCRRHODOPSN"/>
</dbReference>
<evidence type="ECO:0000256" key="2">
    <source>
        <dbReference type="ARBA" id="ARBA00022692"/>
    </source>
</evidence>
<dbReference type="AlphaFoldDB" id="A0A9W9YGN0"/>
<keyword evidence="8" id="KW-0325">Glycoprotein</keyword>
<evidence type="ECO:0000256" key="11">
    <source>
        <dbReference type="RuleBase" id="RU000688"/>
    </source>
</evidence>
<keyword evidence="9 11" id="KW-0807">Transducer</keyword>
<accession>A0A9W9YGN0</accession>
<evidence type="ECO:0000256" key="10">
    <source>
        <dbReference type="ARBA" id="ARBA00025478"/>
    </source>
</evidence>
<feature type="transmembrane region" description="Helical" evidence="13">
    <location>
        <begin position="285"/>
        <end position="303"/>
    </location>
</feature>
<feature type="transmembrane region" description="Helical" evidence="13">
    <location>
        <begin position="62"/>
        <end position="81"/>
    </location>
</feature>
<evidence type="ECO:0000256" key="13">
    <source>
        <dbReference type="SAM" id="Phobius"/>
    </source>
</evidence>
<dbReference type="Gene3D" id="1.20.1070.10">
    <property type="entry name" value="Rhodopsin 7-helix transmembrane proteins"/>
    <property type="match status" value="1"/>
</dbReference>
<protein>
    <recommendedName>
        <fullName evidence="14">G-protein coupled receptors family 1 profile domain-containing protein</fullName>
    </recommendedName>
</protein>
<comment type="function">
    <text evidence="10">Receptor for NPAF (A-18-F-amide) and NPFF (F-8-F-amide) neuropeptides, also known as morphine-modulating peptides. Can also be activated by a variety of naturally occurring or synthetic FMRF-amide like ligands. This receptor mediates its action by association with G proteins that activate a phosphatidylinositol-calcium second messenger system.</text>
</comment>
<feature type="transmembrane region" description="Helical" evidence="13">
    <location>
        <begin position="139"/>
        <end position="161"/>
    </location>
</feature>
<evidence type="ECO:0000256" key="4">
    <source>
        <dbReference type="ARBA" id="ARBA00023040"/>
    </source>
</evidence>
<evidence type="ECO:0000256" key="9">
    <source>
        <dbReference type="ARBA" id="ARBA00023224"/>
    </source>
</evidence>